<dbReference type="STRING" id="57664.SAMN05661003_11710"/>
<proteinExistence type="predicted"/>
<gene>
    <name evidence="5" type="ORF">SAMN05661003_11710</name>
</gene>
<organism evidence="5 6">
    <name type="scientific">Desulfuromonas thiophila</name>
    <dbReference type="NCBI Taxonomy" id="57664"/>
    <lineage>
        <taxon>Bacteria</taxon>
        <taxon>Pseudomonadati</taxon>
        <taxon>Thermodesulfobacteriota</taxon>
        <taxon>Desulfuromonadia</taxon>
        <taxon>Desulfuromonadales</taxon>
        <taxon>Desulfuromonadaceae</taxon>
        <taxon>Desulfuromonas</taxon>
    </lineage>
</organism>
<protein>
    <submittedName>
        <fullName evidence="5">Thiamine biosynthesis protein (ThiI)</fullName>
    </submittedName>
</protein>
<sequence length="331" mass="36217">MNRPVTALGIFSGGLDSILAALLLRQQGIAVECLCFVTPFFGAERAEEAARRYDLSLTVRDISAVHLQMLKNPHYGYGRNLNPCIDCHALMFRLADELRQERGWNFLFSGEVLGQRPKSQLRPALQAVDKASGCGSRILRPLSALLLPETAMERDGLVDRTQLQGISGRSRKLQEQLAAELGVTDYPSSGGGCLLTEPSFTVRLRDLFDHEPDCTPADIALLKQGRAFRLSPQARLALGRQRGDNERLRALALQRHVQLRCAECSGPLGVLVAAAAPLAPQDVQLAAALVASYGKDQAKAQVAVRLEWPDGRVEVLQVAPLARERAQQLQL</sequence>
<keyword evidence="6" id="KW-1185">Reference proteome</keyword>
<accession>A0A1G7E192</accession>
<evidence type="ECO:0000256" key="2">
    <source>
        <dbReference type="ARBA" id="ARBA00022840"/>
    </source>
</evidence>
<feature type="domain" description="Thil AANH" evidence="3">
    <location>
        <begin position="7"/>
        <end position="143"/>
    </location>
</feature>
<dbReference type="InterPro" id="IPR020536">
    <property type="entry name" value="ThiI_AANH"/>
</dbReference>
<dbReference type="EMBL" id="FNAQ01000017">
    <property type="protein sequence ID" value="SDE57473.1"/>
    <property type="molecule type" value="Genomic_DNA"/>
</dbReference>
<dbReference type="SUPFAM" id="SSF52402">
    <property type="entry name" value="Adenine nucleotide alpha hydrolases-like"/>
    <property type="match status" value="1"/>
</dbReference>
<dbReference type="Gene3D" id="3.40.50.620">
    <property type="entry name" value="HUPs"/>
    <property type="match status" value="1"/>
</dbReference>
<dbReference type="Pfam" id="PF02568">
    <property type="entry name" value="ThiI"/>
    <property type="match status" value="1"/>
</dbReference>
<dbReference type="GO" id="GO:0005524">
    <property type="term" value="F:ATP binding"/>
    <property type="evidence" value="ECO:0007669"/>
    <property type="project" value="UniProtKB-KW"/>
</dbReference>
<name>A0A1G7E192_9BACT</name>
<evidence type="ECO:0000259" key="4">
    <source>
        <dbReference type="Pfam" id="PF18297"/>
    </source>
</evidence>
<dbReference type="AlphaFoldDB" id="A0A1G7E192"/>
<dbReference type="Pfam" id="PF18297">
    <property type="entry name" value="NFACT-R_2"/>
    <property type="match status" value="1"/>
</dbReference>
<dbReference type="GO" id="GO:0004810">
    <property type="term" value="F:CCA tRNA nucleotidyltransferase activity"/>
    <property type="evidence" value="ECO:0007669"/>
    <property type="project" value="InterPro"/>
</dbReference>
<feature type="domain" description="NFACT protein RNA binding" evidence="4">
    <location>
        <begin position="225"/>
        <end position="327"/>
    </location>
</feature>
<evidence type="ECO:0000256" key="1">
    <source>
        <dbReference type="ARBA" id="ARBA00022741"/>
    </source>
</evidence>
<dbReference type="PANTHER" id="PTHR11933">
    <property type="entry name" value="TRNA 5-METHYLAMINOMETHYL-2-THIOURIDYLATE -METHYLTRANSFERASE"/>
    <property type="match status" value="1"/>
</dbReference>
<dbReference type="InterPro" id="IPR014729">
    <property type="entry name" value="Rossmann-like_a/b/a_fold"/>
</dbReference>
<keyword evidence="2" id="KW-0067">ATP-binding</keyword>
<dbReference type="InterPro" id="IPR059101">
    <property type="entry name" value="NFACT-R_2"/>
</dbReference>
<dbReference type="Proteomes" id="UP000243205">
    <property type="component" value="Unassembled WGS sequence"/>
</dbReference>
<evidence type="ECO:0000313" key="6">
    <source>
        <dbReference type="Proteomes" id="UP000243205"/>
    </source>
</evidence>
<dbReference type="PANTHER" id="PTHR11933:SF6">
    <property type="entry name" value="THIL AANH DOMAIN-CONTAINING PROTEIN"/>
    <property type="match status" value="1"/>
</dbReference>
<evidence type="ECO:0000313" key="5">
    <source>
        <dbReference type="EMBL" id="SDE57473.1"/>
    </source>
</evidence>
<dbReference type="OrthoDB" id="9781887at2"/>
<evidence type="ECO:0000259" key="3">
    <source>
        <dbReference type="Pfam" id="PF02568"/>
    </source>
</evidence>
<dbReference type="RefSeq" id="WP_092079955.1">
    <property type="nucleotide sequence ID" value="NZ_FNAQ01000017.1"/>
</dbReference>
<reference evidence="6" key="1">
    <citation type="submission" date="2016-10" db="EMBL/GenBank/DDBJ databases">
        <authorList>
            <person name="Varghese N."/>
            <person name="Submissions S."/>
        </authorList>
    </citation>
    <scope>NUCLEOTIDE SEQUENCE [LARGE SCALE GENOMIC DNA]</scope>
    <source>
        <strain evidence="6">DSM 8987</strain>
    </source>
</reference>
<keyword evidence="1" id="KW-0547">Nucleotide-binding</keyword>